<dbReference type="SUPFAM" id="SSF56655">
    <property type="entry name" value="Carbohydrate phosphatase"/>
    <property type="match status" value="1"/>
</dbReference>
<dbReference type="EC" id="3.1.3.25" evidence="7"/>
<comment type="caution">
    <text evidence="8">The sequence shown here is derived from an EMBL/GenBank/DDBJ whole genome shotgun (WGS) entry which is preliminary data.</text>
</comment>
<evidence type="ECO:0000256" key="5">
    <source>
        <dbReference type="ARBA" id="ARBA00022801"/>
    </source>
</evidence>
<evidence type="ECO:0000313" key="9">
    <source>
        <dbReference type="Proteomes" id="UP000025748"/>
    </source>
</evidence>
<evidence type="ECO:0000313" key="8">
    <source>
        <dbReference type="EMBL" id="KCB26499.1"/>
    </source>
</evidence>
<keyword evidence="4 7" id="KW-0479">Metal-binding</keyword>
<dbReference type="Proteomes" id="UP000025748">
    <property type="component" value="Unassembled WGS sequence"/>
</dbReference>
<evidence type="ECO:0000256" key="2">
    <source>
        <dbReference type="ARBA" id="ARBA00001946"/>
    </source>
</evidence>
<dbReference type="PROSITE" id="PS00629">
    <property type="entry name" value="IMP_1"/>
    <property type="match status" value="1"/>
</dbReference>
<dbReference type="CDD" id="cd01639">
    <property type="entry name" value="IMPase"/>
    <property type="match status" value="1"/>
</dbReference>
<dbReference type="EMBL" id="JHEM01000001">
    <property type="protein sequence ID" value="KCB26499.1"/>
    <property type="molecule type" value="Genomic_DNA"/>
</dbReference>
<dbReference type="PROSITE" id="PS00630">
    <property type="entry name" value="IMP_2"/>
    <property type="match status" value="1"/>
</dbReference>
<dbReference type="PRINTS" id="PR01959">
    <property type="entry name" value="SBIMPHPHTASE"/>
</dbReference>
<dbReference type="InterPro" id="IPR022337">
    <property type="entry name" value="Inositol_monophosphatase_SuhB"/>
</dbReference>
<comment type="catalytic activity">
    <reaction evidence="1 7">
        <text>a myo-inositol phosphate + H2O = myo-inositol + phosphate</text>
        <dbReference type="Rhea" id="RHEA:24056"/>
        <dbReference type="ChEBI" id="CHEBI:15377"/>
        <dbReference type="ChEBI" id="CHEBI:17268"/>
        <dbReference type="ChEBI" id="CHEBI:43474"/>
        <dbReference type="ChEBI" id="CHEBI:84139"/>
        <dbReference type="EC" id="3.1.3.25"/>
    </reaction>
</comment>
<evidence type="ECO:0000256" key="3">
    <source>
        <dbReference type="ARBA" id="ARBA00009759"/>
    </source>
</evidence>
<name>A0ABR4R6P2_9BORD</name>
<evidence type="ECO:0000256" key="1">
    <source>
        <dbReference type="ARBA" id="ARBA00001033"/>
    </source>
</evidence>
<dbReference type="InterPro" id="IPR000760">
    <property type="entry name" value="Inositol_monophosphatase-like"/>
</dbReference>
<keyword evidence="9" id="KW-1185">Reference proteome</keyword>
<keyword evidence="5 7" id="KW-0378">Hydrolase</keyword>
<gene>
    <name evidence="8" type="ORF">L544_3040</name>
</gene>
<organism evidence="8 9">
    <name type="scientific">Bordetella hinzii OH87 BAL007II</name>
    <dbReference type="NCBI Taxonomy" id="1331262"/>
    <lineage>
        <taxon>Bacteria</taxon>
        <taxon>Pseudomonadati</taxon>
        <taxon>Pseudomonadota</taxon>
        <taxon>Betaproteobacteria</taxon>
        <taxon>Burkholderiales</taxon>
        <taxon>Alcaligenaceae</taxon>
        <taxon>Bordetella</taxon>
    </lineage>
</organism>
<sequence>MLSWVSGAPGWGAVGQLPLAKYDTPLPRTCAGQAFTERNSMHPMLNTAIKAARRAGAIINRASLDPDRLTVARKGPRDYVTEVDRAAEEAIVEALRTAYPDHAVLGEEYGLQGPDQAEFQWIIDPLDGTTNFIHGLPNYAVSIALTQRGQVTQAVVYDPARNELFTASRGGGTFLNDRRVRVSGRIRYHEALLGAHWPTPADADQGPSRFRNMAEGSTGVRRLGSTVLELAYVATGRLDGFCGVGLKPWDLAAGSLLVLEAGGLVADFDGEQGWMDSGNVLAGSPKIFTHMLTALQTKA</sequence>
<dbReference type="InterPro" id="IPR020583">
    <property type="entry name" value="Inositol_monoP_metal-BS"/>
</dbReference>
<dbReference type="Pfam" id="PF00459">
    <property type="entry name" value="Inositol_P"/>
    <property type="match status" value="1"/>
</dbReference>
<comment type="similarity">
    <text evidence="3 7">Belongs to the inositol monophosphatase superfamily.</text>
</comment>
<evidence type="ECO:0000256" key="4">
    <source>
        <dbReference type="ARBA" id="ARBA00022723"/>
    </source>
</evidence>
<dbReference type="Gene3D" id="3.30.540.10">
    <property type="entry name" value="Fructose-1,6-Bisphosphatase, subunit A, domain 1"/>
    <property type="match status" value="1"/>
</dbReference>
<dbReference type="PANTHER" id="PTHR20854:SF4">
    <property type="entry name" value="INOSITOL-1-MONOPHOSPHATASE-RELATED"/>
    <property type="match status" value="1"/>
</dbReference>
<keyword evidence="6 7" id="KW-0460">Magnesium</keyword>
<evidence type="ECO:0000256" key="6">
    <source>
        <dbReference type="ARBA" id="ARBA00022842"/>
    </source>
</evidence>
<comment type="cofactor">
    <cofactor evidence="2 7">
        <name>Mg(2+)</name>
        <dbReference type="ChEBI" id="CHEBI:18420"/>
    </cofactor>
</comment>
<reference evidence="8 9" key="1">
    <citation type="submission" date="2014-03" db="EMBL/GenBank/DDBJ databases">
        <title>Genome sequence of Bordetella hinzii.</title>
        <authorList>
            <person name="Register K."/>
            <person name="Harvill E."/>
            <person name="Goodfield L.L."/>
            <person name="Ivanov Y.V."/>
            <person name="Meyer J.A."/>
            <person name="Muse S.J."/>
            <person name="Jacobs N."/>
            <person name="Bendor L."/>
            <person name="Smallridge W.E."/>
            <person name="Brinkac L.M."/>
            <person name="Sanka R."/>
            <person name="Kim M."/>
            <person name="Losada L."/>
        </authorList>
    </citation>
    <scope>NUCLEOTIDE SEQUENCE [LARGE SCALE GENOMIC DNA]</scope>
    <source>
        <strain evidence="8 9">OH87 BAL007II</strain>
    </source>
</reference>
<proteinExistence type="inferred from homology"/>
<dbReference type="PANTHER" id="PTHR20854">
    <property type="entry name" value="INOSITOL MONOPHOSPHATASE"/>
    <property type="match status" value="1"/>
</dbReference>
<dbReference type="Gene3D" id="3.40.190.80">
    <property type="match status" value="1"/>
</dbReference>
<dbReference type="PRINTS" id="PR00377">
    <property type="entry name" value="IMPHPHTASES"/>
</dbReference>
<dbReference type="InterPro" id="IPR020550">
    <property type="entry name" value="Inositol_monophosphatase_CS"/>
</dbReference>
<protein>
    <recommendedName>
        <fullName evidence="7">Inositol-1-monophosphatase</fullName>
        <ecNumber evidence="7">3.1.3.25</ecNumber>
    </recommendedName>
</protein>
<evidence type="ECO:0000256" key="7">
    <source>
        <dbReference type="RuleBase" id="RU364068"/>
    </source>
</evidence>
<dbReference type="InterPro" id="IPR033942">
    <property type="entry name" value="IMPase"/>
</dbReference>
<accession>A0ABR4R6P2</accession>